<reference evidence="2" key="1">
    <citation type="submission" date="2019-08" db="EMBL/GenBank/DDBJ databases">
        <authorList>
            <person name="Kucharzyk K."/>
            <person name="Murdoch R.W."/>
            <person name="Higgins S."/>
            <person name="Loffler F."/>
        </authorList>
    </citation>
    <scope>NUCLEOTIDE SEQUENCE</scope>
</reference>
<evidence type="ECO:0000313" key="2">
    <source>
        <dbReference type="EMBL" id="MPM26384.1"/>
    </source>
</evidence>
<sequence length="123" mass="13035">MLQLCHTNAEACIAVQVVECVGGHEVAFCLRISASFHALGAKIEEGAIAPHGVGRGFQIDLAGGVFPHGFCIAHGHDALKRESAKKYGKNQSDDVDGAWLEARQYDGDQARDGDGPQVAAIQH</sequence>
<dbReference type="AlphaFoldDB" id="A0A644YJT1"/>
<feature type="compositionally biased region" description="Basic and acidic residues" evidence="1">
    <location>
        <begin position="103"/>
        <end position="114"/>
    </location>
</feature>
<dbReference type="EMBL" id="VSSQ01004720">
    <property type="protein sequence ID" value="MPM26384.1"/>
    <property type="molecule type" value="Genomic_DNA"/>
</dbReference>
<organism evidence="2">
    <name type="scientific">bioreactor metagenome</name>
    <dbReference type="NCBI Taxonomy" id="1076179"/>
    <lineage>
        <taxon>unclassified sequences</taxon>
        <taxon>metagenomes</taxon>
        <taxon>ecological metagenomes</taxon>
    </lineage>
</organism>
<protein>
    <submittedName>
        <fullName evidence="2">Uncharacterized protein</fullName>
    </submittedName>
</protein>
<evidence type="ECO:0000256" key="1">
    <source>
        <dbReference type="SAM" id="MobiDB-lite"/>
    </source>
</evidence>
<name>A0A644YJT1_9ZZZZ</name>
<feature type="region of interest" description="Disordered" evidence="1">
    <location>
        <begin position="103"/>
        <end position="123"/>
    </location>
</feature>
<proteinExistence type="predicted"/>
<accession>A0A644YJT1</accession>
<comment type="caution">
    <text evidence="2">The sequence shown here is derived from an EMBL/GenBank/DDBJ whole genome shotgun (WGS) entry which is preliminary data.</text>
</comment>
<gene>
    <name evidence="2" type="ORF">SDC9_72885</name>
</gene>